<feature type="domain" description="Glucosamine/galactosamine-6-phosphate isomerase" evidence="5">
    <location>
        <begin position="9"/>
        <end position="228"/>
    </location>
</feature>
<comment type="pathway">
    <text evidence="4">Amino-sugar metabolism; N-acetylneuraminate degradation; D-fructose 6-phosphate from N-acetylneuraminate: step 5/5.</text>
</comment>
<dbReference type="SUPFAM" id="SSF100950">
    <property type="entry name" value="NagB/RpiA/CoA transferase-like"/>
    <property type="match status" value="1"/>
</dbReference>
<dbReference type="FunFam" id="3.40.50.1360:FF:000003">
    <property type="entry name" value="Glucosamine-6-phosphate deaminase"/>
    <property type="match status" value="1"/>
</dbReference>
<dbReference type="CDD" id="cd01399">
    <property type="entry name" value="GlcN6P_deaminase"/>
    <property type="match status" value="1"/>
</dbReference>
<comment type="caution">
    <text evidence="6">The sequence shown here is derived from an EMBL/GenBank/DDBJ whole genome shotgun (WGS) entry which is preliminary data.</text>
</comment>
<feature type="active site" description="Proton acceptor; for ring-opening step" evidence="4">
    <location>
        <position position="140"/>
    </location>
</feature>
<dbReference type="GO" id="GO:0006046">
    <property type="term" value="P:N-acetylglucosamine catabolic process"/>
    <property type="evidence" value="ECO:0007669"/>
    <property type="project" value="UniProtKB-UniRule"/>
</dbReference>
<dbReference type="STRING" id="690879.TSACC_21004"/>
<evidence type="ECO:0000259" key="5">
    <source>
        <dbReference type="Pfam" id="PF01182"/>
    </source>
</evidence>
<feature type="site" description="Part of the allosteric site" evidence="4">
    <location>
        <position position="157"/>
    </location>
</feature>
<dbReference type="InterPro" id="IPR006148">
    <property type="entry name" value="Glc/Gal-6P_isomerase"/>
</dbReference>
<dbReference type="RefSeq" id="WP_075078434.1">
    <property type="nucleotide sequence ID" value="NZ_BDCO01000002.1"/>
</dbReference>
<dbReference type="OrthoDB" id="9791139at2"/>
<dbReference type="PANTHER" id="PTHR11280">
    <property type="entry name" value="GLUCOSAMINE-6-PHOSPHATE ISOMERASE"/>
    <property type="match status" value="1"/>
</dbReference>
<feature type="active site" description="Proton acceptor; for enolization step" evidence="4">
    <location>
        <position position="67"/>
    </location>
</feature>
<evidence type="ECO:0000313" key="7">
    <source>
        <dbReference type="Proteomes" id="UP000076023"/>
    </source>
</evidence>
<dbReference type="GO" id="GO:0019262">
    <property type="term" value="P:N-acetylneuraminate catabolic process"/>
    <property type="evidence" value="ECO:0007669"/>
    <property type="project" value="UniProtKB-UniRule"/>
</dbReference>
<dbReference type="InterPro" id="IPR037171">
    <property type="entry name" value="NagB/RpiA_transferase-like"/>
</dbReference>
<dbReference type="HAMAP" id="MF_01241">
    <property type="entry name" value="GlcN6P_deamin"/>
    <property type="match status" value="1"/>
</dbReference>
<dbReference type="PANTHER" id="PTHR11280:SF5">
    <property type="entry name" value="GLUCOSAMINE-6-PHOSPHATE ISOMERASE"/>
    <property type="match status" value="1"/>
</dbReference>
<evidence type="ECO:0000313" key="6">
    <source>
        <dbReference type="EMBL" id="GAT32605.1"/>
    </source>
</evidence>
<dbReference type="NCBIfam" id="TIGR00502">
    <property type="entry name" value="nagB"/>
    <property type="match status" value="1"/>
</dbReference>
<proteinExistence type="inferred from homology"/>
<evidence type="ECO:0000256" key="1">
    <source>
        <dbReference type="ARBA" id="ARBA00000644"/>
    </source>
</evidence>
<comment type="similarity">
    <text evidence="4">Belongs to the glucosamine/galactosamine-6-phosphate isomerase family. NagB subfamily.</text>
</comment>
<feature type="site" description="Part of the allosteric site" evidence="4">
    <location>
        <position position="155"/>
    </location>
</feature>
<dbReference type="NCBIfam" id="NF001684">
    <property type="entry name" value="PRK00443.1-4"/>
    <property type="match status" value="1"/>
</dbReference>
<feature type="active site" description="For ring-opening step" evidence="4">
    <location>
        <position position="145"/>
    </location>
</feature>
<dbReference type="InterPro" id="IPR004547">
    <property type="entry name" value="Glucosamine6P_isomerase"/>
</dbReference>
<dbReference type="FunCoup" id="A0A146G481">
    <property type="interactions" value="379"/>
</dbReference>
<evidence type="ECO:0000256" key="3">
    <source>
        <dbReference type="ARBA" id="ARBA00023277"/>
    </source>
</evidence>
<keyword evidence="2 4" id="KW-0378">Hydrolase</keyword>
<dbReference type="EC" id="3.5.99.6" evidence="4"/>
<name>A0A146G481_TERSA</name>
<evidence type="ECO:0000256" key="4">
    <source>
        <dbReference type="HAMAP-Rule" id="MF_01241"/>
    </source>
</evidence>
<dbReference type="AlphaFoldDB" id="A0A146G481"/>
<comment type="caution">
    <text evidence="4">Lacks conserved residue(s) required for the propagation of feature annotation.</text>
</comment>
<comment type="function">
    <text evidence="4">Catalyzes the reversible isomerization-deamination of glucosamine 6-phosphate (GlcN6P) to form fructose 6-phosphate (Fru6P) and ammonium ion.</text>
</comment>
<evidence type="ECO:0000256" key="2">
    <source>
        <dbReference type="ARBA" id="ARBA00022801"/>
    </source>
</evidence>
<dbReference type="GO" id="GO:0006043">
    <property type="term" value="P:glucosamine catabolic process"/>
    <property type="evidence" value="ECO:0007669"/>
    <property type="project" value="TreeGrafter"/>
</dbReference>
<comment type="activity regulation">
    <text evidence="4">Allosterically activated by N-acetylglucosamine 6-phosphate (GlcNAc6P).</text>
</comment>
<reference evidence="7" key="1">
    <citation type="journal article" date="2017" name="Genome Announc.">
        <title>Draft Genome Sequence of Terrimicrobium sacchariphilum NM-5T, a Facultative Anaerobic Soil Bacterium of the Class Spartobacteria.</title>
        <authorList>
            <person name="Qiu Y.L."/>
            <person name="Tourlousse D.M."/>
            <person name="Matsuura N."/>
            <person name="Ohashi A."/>
            <person name="Sekiguchi Y."/>
        </authorList>
    </citation>
    <scope>NUCLEOTIDE SEQUENCE [LARGE SCALE GENOMIC DNA]</scope>
    <source>
        <strain evidence="7">NM-5</strain>
    </source>
</reference>
<dbReference type="Pfam" id="PF01182">
    <property type="entry name" value="Glucosamine_iso"/>
    <property type="match status" value="1"/>
</dbReference>
<sequence length="260" mass="28519">MEVIIQPDAQAASALAAQRIATVIRQKPSATLGLATGSSPLALYAELIRMHREEDLDFQHVTTFNLDEYLGLSPSHPSSYNAFMWENLFRHINVNPARVFVPSGKVDYCDLGKYCARYEEEIRKAGGIDLQVLGIGGNGHIGFNEPGSSLASRTRIKTLAPQTVEDNRRYFDAHHAVPLHVITMGIGTILEAGELCLLGFGEKKAQAAAAAVEGPLSAFVPASALQLHRKASVYLDEPAAAHLKHSEYYRWVFRNKPPEV</sequence>
<feature type="site" description="Part of the allosteric site" evidence="4">
    <location>
        <position position="148"/>
    </location>
</feature>
<dbReference type="GO" id="GO:0005975">
    <property type="term" value="P:carbohydrate metabolic process"/>
    <property type="evidence" value="ECO:0007669"/>
    <property type="project" value="InterPro"/>
</dbReference>
<dbReference type="PROSITE" id="PS01161">
    <property type="entry name" value="GLC_GALNAC_ISOMERASE"/>
    <property type="match status" value="1"/>
</dbReference>
<dbReference type="InterPro" id="IPR018321">
    <property type="entry name" value="Glucosamine6P_isomerase_CS"/>
</dbReference>
<dbReference type="UniPathway" id="UPA00629">
    <property type="reaction ID" value="UER00684"/>
</dbReference>
<dbReference type="Gene3D" id="3.40.50.1360">
    <property type="match status" value="1"/>
</dbReference>
<dbReference type="InParanoid" id="A0A146G481"/>
<dbReference type="GO" id="GO:0004342">
    <property type="term" value="F:glucosamine-6-phosphate deaminase activity"/>
    <property type="evidence" value="ECO:0007669"/>
    <property type="project" value="UniProtKB-UniRule"/>
</dbReference>
<feature type="site" description="Part of the allosteric site" evidence="4">
    <location>
        <position position="158"/>
    </location>
</feature>
<protein>
    <recommendedName>
        <fullName evidence="4">Glucosamine-6-phosphate deaminase</fullName>
        <ecNumber evidence="4">3.5.99.6</ecNumber>
    </recommendedName>
    <alternativeName>
        <fullName evidence="4">GlcN6P deaminase</fullName>
        <shortName evidence="4">GNPDA</shortName>
    </alternativeName>
    <alternativeName>
        <fullName evidence="4">Glucosamine-6-phosphate isomerase</fullName>
    </alternativeName>
</protein>
<dbReference type="EMBL" id="BDCO01000002">
    <property type="protein sequence ID" value="GAT32605.1"/>
    <property type="molecule type" value="Genomic_DNA"/>
</dbReference>
<dbReference type="Proteomes" id="UP000076023">
    <property type="component" value="Unassembled WGS sequence"/>
</dbReference>
<accession>A0A146G481</accession>
<gene>
    <name evidence="4" type="primary">nagB</name>
    <name evidence="6" type="ORF">TSACC_21004</name>
</gene>
<comment type="catalytic activity">
    <reaction evidence="1 4">
        <text>alpha-D-glucosamine 6-phosphate + H2O = beta-D-fructose 6-phosphate + NH4(+)</text>
        <dbReference type="Rhea" id="RHEA:12172"/>
        <dbReference type="ChEBI" id="CHEBI:15377"/>
        <dbReference type="ChEBI" id="CHEBI:28938"/>
        <dbReference type="ChEBI" id="CHEBI:57634"/>
        <dbReference type="ChEBI" id="CHEBI:75989"/>
        <dbReference type="EC" id="3.5.99.6"/>
    </reaction>
</comment>
<organism evidence="6 7">
    <name type="scientific">Terrimicrobium sacchariphilum</name>
    <dbReference type="NCBI Taxonomy" id="690879"/>
    <lineage>
        <taxon>Bacteria</taxon>
        <taxon>Pseudomonadati</taxon>
        <taxon>Verrucomicrobiota</taxon>
        <taxon>Terrimicrobiia</taxon>
        <taxon>Terrimicrobiales</taxon>
        <taxon>Terrimicrobiaceae</taxon>
        <taxon>Terrimicrobium</taxon>
    </lineage>
</organism>
<keyword evidence="3 4" id="KW-0119">Carbohydrate metabolism</keyword>
<dbReference type="GO" id="GO:0042802">
    <property type="term" value="F:identical protein binding"/>
    <property type="evidence" value="ECO:0007669"/>
    <property type="project" value="TreeGrafter"/>
</dbReference>
<keyword evidence="7" id="KW-1185">Reference proteome</keyword>
<keyword evidence="4" id="KW-0021">Allosteric enzyme</keyword>
<dbReference type="GO" id="GO:0005737">
    <property type="term" value="C:cytoplasm"/>
    <property type="evidence" value="ECO:0007669"/>
    <property type="project" value="TreeGrafter"/>
</dbReference>
<feature type="active site" description="For ring-opening step" evidence="4">
    <location>
        <position position="138"/>
    </location>
</feature>